<dbReference type="InterPro" id="IPR000477">
    <property type="entry name" value="RT_dom"/>
</dbReference>
<dbReference type="Proteomes" id="UP000011083">
    <property type="component" value="Unassembled WGS sequence"/>
</dbReference>
<feature type="region of interest" description="Disordered" evidence="1">
    <location>
        <begin position="163"/>
        <end position="227"/>
    </location>
</feature>
<dbReference type="InterPro" id="IPR052055">
    <property type="entry name" value="Hepadnavirus_pol/RT"/>
</dbReference>
<evidence type="ECO:0000313" key="3">
    <source>
        <dbReference type="EMBL" id="ELR13538.1"/>
    </source>
</evidence>
<dbReference type="RefSeq" id="XP_004335551.1">
    <property type="nucleotide sequence ID" value="XM_004335503.1"/>
</dbReference>
<gene>
    <name evidence="3" type="ORF">ACA1_247660</name>
</gene>
<dbReference type="VEuPathDB" id="AmoebaDB:ACA1_247660"/>
<reference evidence="3 4" key="1">
    <citation type="journal article" date="2013" name="Genome Biol.">
        <title>Genome of Acanthamoeba castellanii highlights extensive lateral gene transfer and early evolution of tyrosine kinase signaling.</title>
        <authorList>
            <person name="Clarke M."/>
            <person name="Lohan A.J."/>
            <person name="Liu B."/>
            <person name="Lagkouvardos I."/>
            <person name="Roy S."/>
            <person name="Zafar N."/>
            <person name="Bertelli C."/>
            <person name="Schilde C."/>
            <person name="Kianianmomeni A."/>
            <person name="Burglin T.R."/>
            <person name="Frech C."/>
            <person name="Turcotte B."/>
            <person name="Kopec K.O."/>
            <person name="Synnott J.M."/>
            <person name="Choo C."/>
            <person name="Paponov I."/>
            <person name="Finkler A."/>
            <person name="Soon Heng Tan C."/>
            <person name="Hutchins A.P."/>
            <person name="Weinmeier T."/>
            <person name="Rattei T."/>
            <person name="Chu J.S."/>
            <person name="Gimenez G."/>
            <person name="Irimia M."/>
            <person name="Rigden D.J."/>
            <person name="Fitzpatrick D.A."/>
            <person name="Lorenzo-Morales J."/>
            <person name="Bateman A."/>
            <person name="Chiu C.H."/>
            <person name="Tang P."/>
            <person name="Hegemann P."/>
            <person name="Fromm H."/>
            <person name="Raoult D."/>
            <person name="Greub G."/>
            <person name="Miranda-Saavedra D."/>
            <person name="Chen N."/>
            <person name="Nash P."/>
            <person name="Ginger M.L."/>
            <person name="Horn M."/>
            <person name="Schaap P."/>
            <person name="Caler L."/>
            <person name="Loftus B."/>
        </authorList>
    </citation>
    <scope>NUCLEOTIDE SEQUENCE [LARGE SCALE GENOMIC DNA]</scope>
    <source>
        <strain evidence="3 4">Neff</strain>
    </source>
</reference>
<dbReference type="SUPFAM" id="SSF56672">
    <property type="entry name" value="DNA/RNA polymerases"/>
    <property type="match status" value="1"/>
</dbReference>
<evidence type="ECO:0000256" key="1">
    <source>
        <dbReference type="SAM" id="MobiDB-lite"/>
    </source>
</evidence>
<feature type="region of interest" description="Disordered" evidence="1">
    <location>
        <begin position="286"/>
        <end position="348"/>
    </location>
</feature>
<organism evidence="3 4">
    <name type="scientific">Acanthamoeba castellanii (strain ATCC 30010 / Neff)</name>
    <dbReference type="NCBI Taxonomy" id="1257118"/>
    <lineage>
        <taxon>Eukaryota</taxon>
        <taxon>Amoebozoa</taxon>
        <taxon>Discosea</taxon>
        <taxon>Longamoebia</taxon>
        <taxon>Centramoebida</taxon>
        <taxon>Acanthamoebidae</taxon>
        <taxon>Acanthamoeba</taxon>
    </lineage>
</organism>
<feature type="domain" description="Reverse transcriptase" evidence="2">
    <location>
        <begin position="437"/>
        <end position="621"/>
    </location>
</feature>
<dbReference type="Pfam" id="PF00078">
    <property type="entry name" value="RVT_1"/>
    <property type="match status" value="1"/>
</dbReference>
<dbReference type="CDD" id="cd03714">
    <property type="entry name" value="RT_DIRS1"/>
    <property type="match status" value="1"/>
</dbReference>
<dbReference type="CDD" id="cd09275">
    <property type="entry name" value="RNase_HI_RT_DIRS1"/>
    <property type="match status" value="1"/>
</dbReference>
<dbReference type="AlphaFoldDB" id="L8GLF5"/>
<feature type="region of interest" description="Disordered" evidence="1">
    <location>
        <begin position="1"/>
        <end position="47"/>
    </location>
</feature>
<keyword evidence="4" id="KW-1185">Reference proteome</keyword>
<dbReference type="EMBL" id="KB008093">
    <property type="protein sequence ID" value="ELR13538.1"/>
    <property type="molecule type" value="Genomic_DNA"/>
</dbReference>
<dbReference type="Gene3D" id="3.10.10.10">
    <property type="entry name" value="HIV Type 1 Reverse Transcriptase, subunit A, domain 1"/>
    <property type="match status" value="1"/>
</dbReference>
<feature type="compositionally biased region" description="Acidic residues" evidence="1">
    <location>
        <begin position="286"/>
        <end position="312"/>
    </location>
</feature>
<dbReference type="KEGG" id="acan:ACA1_247660"/>
<feature type="compositionally biased region" description="Basic and acidic residues" evidence="1">
    <location>
        <begin position="1"/>
        <end position="11"/>
    </location>
</feature>
<evidence type="ECO:0000313" key="4">
    <source>
        <dbReference type="Proteomes" id="UP000011083"/>
    </source>
</evidence>
<dbReference type="PANTHER" id="PTHR33050:SF7">
    <property type="entry name" value="RIBONUCLEASE H"/>
    <property type="match status" value="1"/>
</dbReference>
<dbReference type="InterPro" id="IPR043502">
    <property type="entry name" value="DNA/RNA_pol_sf"/>
</dbReference>
<name>L8GLF5_ACACF</name>
<accession>L8GLF5</accession>
<dbReference type="PANTHER" id="PTHR33050">
    <property type="entry name" value="REVERSE TRANSCRIPTASE DOMAIN-CONTAINING PROTEIN"/>
    <property type="match status" value="1"/>
</dbReference>
<feature type="compositionally biased region" description="Basic and acidic residues" evidence="1">
    <location>
        <begin position="330"/>
        <end position="339"/>
    </location>
</feature>
<evidence type="ECO:0000259" key="2">
    <source>
        <dbReference type="PROSITE" id="PS50878"/>
    </source>
</evidence>
<proteinExistence type="predicted"/>
<feature type="compositionally biased region" description="Acidic residues" evidence="1">
    <location>
        <begin position="12"/>
        <end position="27"/>
    </location>
</feature>
<protein>
    <submittedName>
        <fullName evidence="3">RNAdirected DNA polymerase subfamily protein</fullName>
    </submittedName>
</protein>
<dbReference type="OrthoDB" id="10068174at2759"/>
<dbReference type="GeneID" id="14913952"/>
<dbReference type="PROSITE" id="PS50878">
    <property type="entry name" value="RT_POL"/>
    <property type="match status" value="1"/>
</dbReference>
<sequence>MARENIERDPATAEEEDDDDEDEEDEDSGGRSGGEFSEDVAGQGLSPGRAGVAAAMLAAVREVHGFRRLAKAAVWFPDRSLTTARGQHEYDFLKKIGRKVMAVDRDAPGEVLKLIVELQEDIERRAHIVVVGEEEGWETAGCLEEDEGSFIAGRQDKLAEARKKAESRKKVRKVAPADSLFRSGRAGRSRGGTRYPAPARDDRGVPATGDPPASTAEPRSQRPAGRSVTCYPLRQGVSQEMGSAGCVSLPPLSEPVDGCWGSVCVEETAVVEEQEDNLGDLPALIEDESDSEEEGEDEWWPESESVEVDGEEGLLQGEGPVPLSTRRRREPGWDEHYESDGLGETSPRHLGTPGAGVVPVTDPAELSVVGRLQARAAAWAQIGASDQVRSWIAHGVAFELRAEVSEDRRIFPATPAQQTWLLAEVERLVATGAAELMGIGPSKPAGIRYVSPVFCVPKKGPKKWRLVIDMRRINLGIAERRVRFEGLSSVARVAGRGWWMITFDLAQGYHHLLVEEESCQLLGFRVGDRWFRYRVLPFGLRISPWVFTKVVRAMVRDWRRQGIVVTSYLDDFVVMAPDCEALRRIRDTVITPTLDQLRWLREPTKGEWEPTQCAEVLALVVVRWSHTLRRHRPLSASTFVSLQARGAFAADKLAWPIHHKEMKPVELAVDTLGHYVAGRWVEFESDNVMVVAYLRDGGGPDPWMTDVVRRVWLRAAAEGCGVYNARWIRGSTDNREADWLSRYSDTDDWELSWDTVAELEQQFGGWDSTASPTT</sequence>